<evidence type="ECO:0000256" key="1">
    <source>
        <dbReference type="SAM" id="MobiDB-lite"/>
    </source>
</evidence>
<proteinExistence type="predicted"/>
<dbReference type="Proteomes" id="UP000765509">
    <property type="component" value="Unassembled WGS sequence"/>
</dbReference>
<dbReference type="EMBL" id="AVOT02023606">
    <property type="protein sequence ID" value="MBW0513730.1"/>
    <property type="molecule type" value="Genomic_DNA"/>
</dbReference>
<feature type="compositionally biased region" description="Acidic residues" evidence="1">
    <location>
        <begin position="67"/>
        <end position="77"/>
    </location>
</feature>
<name>A0A9Q3HTI3_9BASI</name>
<evidence type="ECO:0000313" key="3">
    <source>
        <dbReference type="Proteomes" id="UP000765509"/>
    </source>
</evidence>
<gene>
    <name evidence="2" type="ORF">O181_053445</name>
</gene>
<reference evidence="2" key="1">
    <citation type="submission" date="2021-03" db="EMBL/GenBank/DDBJ databases">
        <title>Draft genome sequence of rust myrtle Austropuccinia psidii MF-1, a brazilian biotype.</title>
        <authorList>
            <person name="Quecine M.C."/>
            <person name="Pachon D.M.R."/>
            <person name="Bonatelli M.L."/>
            <person name="Correr F.H."/>
            <person name="Franceschini L.M."/>
            <person name="Leite T.F."/>
            <person name="Margarido G.R.A."/>
            <person name="Almeida C.A."/>
            <person name="Ferrarezi J.A."/>
            <person name="Labate C.A."/>
        </authorList>
    </citation>
    <scope>NUCLEOTIDE SEQUENCE</scope>
    <source>
        <strain evidence="2">MF-1</strain>
    </source>
</reference>
<sequence>MKNFWTKNSITSSSRRFWANKKLKKTTVLEEVDSGSESEGNRIDLEAASLGEDDESDGIFEPGEYHYDDDETTEEEGVSNSSRGESDGGRSNDESSEVHFKEGVEEDV</sequence>
<protein>
    <submittedName>
        <fullName evidence="2">Uncharacterized protein</fullName>
    </submittedName>
</protein>
<comment type="caution">
    <text evidence="2">The sequence shown here is derived from an EMBL/GenBank/DDBJ whole genome shotgun (WGS) entry which is preliminary data.</text>
</comment>
<keyword evidence="3" id="KW-1185">Reference proteome</keyword>
<accession>A0A9Q3HTI3</accession>
<feature type="region of interest" description="Disordered" evidence="1">
    <location>
        <begin position="29"/>
        <end position="108"/>
    </location>
</feature>
<organism evidence="2 3">
    <name type="scientific">Austropuccinia psidii MF-1</name>
    <dbReference type="NCBI Taxonomy" id="1389203"/>
    <lineage>
        <taxon>Eukaryota</taxon>
        <taxon>Fungi</taxon>
        <taxon>Dikarya</taxon>
        <taxon>Basidiomycota</taxon>
        <taxon>Pucciniomycotina</taxon>
        <taxon>Pucciniomycetes</taxon>
        <taxon>Pucciniales</taxon>
        <taxon>Sphaerophragmiaceae</taxon>
        <taxon>Austropuccinia</taxon>
    </lineage>
</organism>
<feature type="compositionally biased region" description="Basic and acidic residues" evidence="1">
    <location>
        <begin position="84"/>
        <end position="108"/>
    </location>
</feature>
<evidence type="ECO:0000313" key="2">
    <source>
        <dbReference type="EMBL" id="MBW0513730.1"/>
    </source>
</evidence>
<dbReference type="AlphaFoldDB" id="A0A9Q3HTI3"/>